<proteinExistence type="predicted"/>
<evidence type="ECO:0000313" key="3">
    <source>
        <dbReference type="Proteomes" id="UP000054279"/>
    </source>
</evidence>
<evidence type="ECO:0000256" key="1">
    <source>
        <dbReference type="SAM" id="MobiDB-lite"/>
    </source>
</evidence>
<feature type="region of interest" description="Disordered" evidence="1">
    <location>
        <begin position="45"/>
        <end position="68"/>
    </location>
</feature>
<dbReference type="Proteomes" id="UP000054279">
    <property type="component" value="Unassembled WGS sequence"/>
</dbReference>
<dbReference type="AlphaFoldDB" id="A0A0C9V661"/>
<organism evidence="2 3">
    <name type="scientific">Sphaerobolus stellatus (strain SS14)</name>
    <dbReference type="NCBI Taxonomy" id="990650"/>
    <lineage>
        <taxon>Eukaryota</taxon>
        <taxon>Fungi</taxon>
        <taxon>Dikarya</taxon>
        <taxon>Basidiomycota</taxon>
        <taxon>Agaricomycotina</taxon>
        <taxon>Agaricomycetes</taxon>
        <taxon>Phallomycetidae</taxon>
        <taxon>Geastrales</taxon>
        <taxon>Sphaerobolaceae</taxon>
        <taxon>Sphaerobolus</taxon>
    </lineage>
</organism>
<gene>
    <name evidence="2" type="ORF">M422DRAFT_265142</name>
</gene>
<protein>
    <submittedName>
        <fullName evidence="2">Unplaced genomic scaffold SPHSTscaffold_144, whole genome shotgun sequence</fullName>
    </submittedName>
</protein>
<evidence type="ECO:0000313" key="2">
    <source>
        <dbReference type="EMBL" id="KIJ32960.1"/>
    </source>
</evidence>
<name>A0A0C9V661_SPHS4</name>
<sequence length="95" mass="10411">MTIPAAALINPQFIAPRLLQQLNKWIWVLFFGKIDDIENSVTPVEQCDTTHRKPKPEQAAWSAASTDTQPPLLPPLLAASASAAPTNSAYFILKI</sequence>
<dbReference type="EMBL" id="KN837219">
    <property type="protein sequence ID" value="KIJ32960.1"/>
    <property type="molecule type" value="Genomic_DNA"/>
</dbReference>
<reference evidence="2 3" key="1">
    <citation type="submission" date="2014-06" db="EMBL/GenBank/DDBJ databases">
        <title>Evolutionary Origins and Diversification of the Mycorrhizal Mutualists.</title>
        <authorList>
            <consortium name="DOE Joint Genome Institute"/>
            <consortium name="Mycorrhizal Genomics Consortium"/>
            <person name="Kohler A."/>
            <person name="Kuo A."/>
            <person name="Nagy L.G."/>
            <person name="Floudas D."/>
            <person name="Copeland A."/>
            <person name="Barry K.W."/>
            <person name="Cichocki N."/>
            <person name="Veneault-Fourrey C."/>
            <person name="LaButti K."/>
            <person name="Lindquist E.A."/>
            <person name="Lipzen A."/>
            <person name="Lundell T."/>
            <person name="Morin E."/>
            <person name="Murat C."/>
            <person name="Riley R."/>
            <person name="Ohm R."/>
            <person name="Sun H."/>
            <person name="Tunlid A."/>
            <person name="Henrissat B."/>
            <person name="Grigoriev I.V."/>
            <person name="Hibbett D.S."/>
            <person name="Martin F."/>
        </authorList>
    </citation>
    <scope>NUCLEOTIDE SEQUENCE [LARGE SCALE GENOMIC DNA]</scope>
    <source>
        <strain evidence="2 3">SS14</strain>
    </source>
</reference>
<keyword evidence="3" id="KW-1185">Reference proteome</keyword>
<dbReference type="HOGENOM" id="CLU_2374135_0_0_1"/>
<accession>A0A0C9V661</accession>